<name>M1MUG7_9CLOT</name>
<reference evidence="2 3" key="1">
    <citation type="submission" date="2013-02" db="EMBL/GenBank/DDBJ databases">
        <title>Genome sequence of Clostridium saccharoperbutylacetonicum N1-4(HMT).</title>
        <authorList>
            <person name="Poehlein A."/>
            <person name="Daniel R."/>
        </authorList>
    </citation>
    <scope>NUCLEOTIDE SEQUENCE [LARGE SCALE GENOMIC DNA]</scope>
    <source>
        <strain evidence="3">N1-4(HMT)</strain>
    </source>
</reference>
<dbReference type="Gene3D" id="1.50.10.20">
    <property type="match status" value="1"/>
</dbReference>
<dbReference type="PRINTS" id="PR01950">
    <property type="entry name" value="LANCSUPER"/>
</dbReference>
<feature type="binding site" evidence="1">
    <location>
        <position position="349"/>
    </location>
    <ligand>
        <name>Zn(2+)</name>
        <dbReference type="ChEBI" id="CHEBI:29105"/>
    </ligand>
</feature>
<dbReference type="Proteomes" id="UP000011728">
    <property type="component" value="Chromosome"/>
</dbReference>
<dbReference type="Pfam" id="PF05147">
    <property type="entry name" value="LANC_like"/>
    <property type="match status" value="1"/>
</dbReference>
<dbReference type="AlphaFoldDB" id="M1MUG7"/>
<dbReference type="InterPro" id="IPR007822">
    <property type="entry name" value="LANC-like"/>
</dbReference>
<accession>M1MUG7</accession>
<gene>
    <name evidence="2" type="ORF">Cspa_c14170</name>
</gene>
<sequence length="453" mass="51569">MSYEKSIFEKTKKEDYLREAIAIAAFIETRRVTTSNGIYWSLEDASKGKDIYYDEICLYAGSSGIIHYLLQLWKVTSDKKYLEACKEAASYILYRWKNNQELGKNFSKWAFSTGYSGVGYVILELYNVTKDINYMNLVVEIIEKIIKEAKPAVNGNGFYWSTAYKGIVGDSGTLLFLLYAADKLNQSKWKEFAIIAGKSFLSESKKYDKGGRYYIGIDPAYFGFTEDYIDPNFPMGTAGIGYTLLRLYEESGDKSFLQAVEGLQEFYEAIALEDGDGALMPYSLPNVRNLFYLGYCHGPVGTARFFYKLYKITNDPKSIQWHDKLINGIIKTGAPEKHSPGYWYTHNQCCGTSGMTNLFLGVWAENGEKKYLEYAIRTGEQLLGYAYHSYENNELQTKWYQAIDRVSPDRVSTAIGLYNGAAGIGWALLQLYLAEEGKFQVARALDDPYPLYR</sequence>
<dbReference type="KEGG" id="csr:Cspa_c14170"/>
<dbReference type="PANTHER" id="PTHR12736:SF21">
    <property type="entry name" value="LANC-LIKE PROTEIN 2"/>
    <property type="match status" value="1"/>
</dbReference>
<dbReference type="eggNOG" id="COG4403">
    <property type="taxonomic scope" value="Bacteria"/>
</dbReference>
<dbReference type="SUPFAM" id="SSF158745">
    <property type="entry name" value="LanC-like"/>
    <property type="match status" value="1"/>
</dbReference>
<evidence type="ECO:0000256" key="1">
    <source>
        <dbReference type="PIRSR" id="PIRSR607822-1"/>
    </source>
</evidence>
<dbReference type="PANTHER" id="PTHR12736">
    <property type="entry name" value="LANC-LIKE PROTEIN"/>
    <property type="match status" value="1"/>
</dbReference>
<organism evidence="2 3">
    <name type="scientific">Clostridium saccharoperbutylacetonicum N1-4(HMT)</name>
    <dbReference type="NCBI Taxonomy" id="931276"/>
    <lineage>
        <taxon>Bacteria</taxon>
        <taxon>Bacillati</taxon>
        <taxon>Bacillota</taxon>
        <taxon>Clostridia</taxon>
        <taxon>Eubacteriales</taxon>
        <taxon>Clostridiaceae</taxon>
        <taxon>Clostridium</taxon>
    </lineage>
</organism>
<keyword evidence="1" id="KW-0479">Metal-binding</keyword>
<evidence type="ECO:0000313" key="3">
    <source>
        <dbReference type="Proteomes" id="UP000011728"/>
    </source>
</evidence>
<evidence type="ECO:0000313" key="2">
    <source>
        <dbReference type="EMBL" id="AGF55187.1"/>
    </source>
</evidence>
<dbReference type="OrthoDB" id="9148343at2"/>
<dbReference type="SMART" id="SM01260">
    <property type="entry name" value="LANC_like"/>
    <property type="match status" value="1"/>
</dbReference>
<keyword evidence="3" id="KW-1185">Reference proteome</keyword>
<dbReference type="PATRIC" id="fig|931276.5.peg.1374"/>
<protein>
    <submittedName>
        <fullName evidence="2">Lanthionine synthetase C-like protein</fullName>
    </submittedName>
</protein>
<dbReference type="GO" id="GO:0046872">
    <property type="term" value="F:metal ion binding"/>
    <property type="evidence" value="ECO:0007669"/>
    <property type="project" value="UniProtKB-KW"/>
</dbReference>
<proteinExistence type="predicted"/>
<dbReference type="GO" id="GO:0005886">
    <property type="term" value="C:plasma membrane"/>
    <property type="evidence" value="ECO:0007669"/>
    <property type="project" value="TreeGrafter"/>
</dbReference>
<keyword evidence="1" id="KW-0862">Zinc</keyword>
<feature type="binding site" evidence="1">
    <location>
        <position position="296"/>
    </location>
    <ligand>
        <name>Zn(2+)</name>
        <dbReference type="ChEBI" id="CHEBI:29105"/>
    </ligand>
</feature>
<dbReference type="HOGENOM" id="CLU_049722_0_0_9"/>
<dbReference type="RefSeq" id="WP_015391509.1">
    <property type="nucleotide sequence ID" value="NC_020291.1"/>
</dbReference>
<dbReference type="CDD" id="cd04434">
    <property type="entry name" value="LanC_like"/>
    <property type="match status" value="1"/>
</dbReference>
<dbReference type="EMBL" id="CP004121">
    <property type="protein sequence ID" value="AGF55187.1"/>
    <property type="molecule type" value="Genomic_DNA"/>
</dbReference>
<dbReference type="GO" id="GO:0031179">
    <property type="term" value="P:peptide modification"/>
    <property type="evidence" value="ECO:0007669"/>
    <property type="project" value="InterPro"/>
</dbReference>